<dbReference type="InterPro" id="IPR003784">
    <property type="entry name" value="BioY"/>
</dbReference>
<dbReference type="Gene3D" id="1.10.1760.20">
    <property type="match status" value="1"/>
</dbReference>
<feature type="transmembrane region" description="Helical" evidence="2">
    <location>
        <begin position="121"/>
        <end position="143"/>
    </location>
</feature>
<keyword evidence="2" id="KW-0472">Membrane</keyword>
<reference evidence="4" key="1">
    <citation type="journal article" date="2019" name="Int. J. Syst. Evol. Microbiol.">
        <title>The Global Catalogue of Microorganisms (GCM) 10K type strain sequencing project: providing services to taxonomists for standard genome sequencing and annotation.</title>
        <authorList>
            <consortium name="The Broad Institute Genomics Platform"/>
            <consortium name="The Broad Institute Genome Sequencing Center for Infectious Disease"/>
            <person name="Wu L."/>
            <person name="Ma J."/>
        </authorList>
    </citation>
    <scope>NUCLEOTIDE SEQUENCE [LARGE SCALE GENOMIC DNA]</scope>
    <source>
        <strain evidence="4">CCUG 56698</strain>
    </source>
</reference>
<dbReference type="EMBL" id="JBHTEF010000001">
    <property type="protein sequence ID" value="MFC7581331.1"/>
    <property type="molecule type" value="Genomic_DNA"/>
</dbReference>
<comment type="caution">
    <text evidence="3">The sequence shown here is derived from an EMBL/GenBank/DDBJ whole genome shotgun (WGS) entry which is preliminary data.</text>
</comment>
<keyword evidence="2" id="KW-1133">Transmembrane helix</keyword>
<name>A0ABW2SNA9_9ACTO</name>
<dbReference type="PANTHER" id="PTHR34295">
    <property type="entry name" value="BIOTIN TRANSPORTER BIOY"/>
    <property type="match status" value="1"/>
</dbReference>
<sequence length="218" mass="21610">MSEATTGAALPGTCSAGGRGLSAGARPAGRLRAAPRVLADAVAGTPIREAALLVSATALLAVAARIAIPLPFTPVPLSLATLAILVSGAALGPRRAVAVTGLYALLGVAGVPVFAGGQTGWAFASFGYVLGYAAASMLVGWLAARGADRRMWSAALMGVAGSAVVYAAGLVWMVPWLGLSLGEGLAAGVLPFLPGDALKIAVVAALMPAAWGWRARRG</sequence>
<feature type="transmembrane region" description="Helical" evidence="2">
    <location>
        <begin position="74"/>
        <end position="91"/>
    </location>
</feature>
<dbReference type="Proteomes" id="UP001596527">
    <property type="component" value="Unassembled WGS sequence"/>
</dbReference>
<evidence type="ECO:0000256" key="1">
    <source>
        <dbReference type="ARBA" id="ARBA00010692"/>
    </source>
</evidence>
<feature type="transmembrane region" description="Helical" evidence="2">
    <location>
        <begin position="50"/>
        <end position="68"/>
    </location>
</feature>
<gene>
    <name evidence="3" type="ORF">ACFQWG_09000</name>
</gene>
<feature type="transmembrane region" description="Helical" evidence="2">
    <location>
        <begin position="155"/>
        <end position="177"/>
    </location>
</feature>
<evidence type="ECO:0000313" key="3">
    <source>
        <dbReference type="EMBL" id="MFC7581331.1"/>
    </source>
</evidence>
<feature type="transmembrane region" description="Helical" evidence="2">
    <location>
        <begin position="96"/>
        <end position="115"/>
    </location>
</feature>
<dbReference type="PANTHER" id="PTHR34295:SF1">
    <property type="entry name" value="BIOTIN TRANSPORTER BIOY"/>
    <property type="match status" value="1"/>
</dbReference>
<evidence type="ECO:0000256" key="2">
    <source>
        <dbReference type="SAM" id="Phobius"/>
    </source>
</evidence>
<dbReference type="Pfam" id="PF02632">
    <property type="entry name" value="BioY"/>
    <property type="match status" value="1"/>
</dbReference>
<dbReference type="RefSeq" id="WP_380974571.1">
    <property type="nucleotide sequence ID" value="NZ_JBHTEF010000001.1"/>
</dbReference>
<accession>A0ABW2SNA9</accession>
<protein>
    <submittedName>
        <fullName evidence="3">Biotin transporter BioY</fullName>
    </submittedName>
</protein>
<feature type="transmembrane region" description="Helical" evidence="2">
    <location>
        <begin position="197"/>
        <end position="213"/>
    </location>
</feature>
<comment type="similarity">
    <text evidence="1">Belongs to the BioY family.</text>
</comment>
<evidence type="ECO:0000313" key="4">
    <source>
        <dbReference type="Proteomes" id="UP001596527"/>
    </source>
</evidence>
<keyword evidence="4" id="KW-1185">Reference proteome</keyword>
<proteinExistence type="inferred from homology"/>
<organism evidence="3 4">
    <name type="scientific">Schaalia naturae</name>
    <dbReference type="NCBI Taxonomy" id="635203"/>
    <lineage>
        <taxon>Bacteria</taxon>
        <taxon>Bacillati</taxon>
        <taxon>Actinomycetota</taxon>
        <taxon>Actinomycetes</taxon>
        <taxon>Actinomycetales</taxon>
        <taxon>Actinomycetaceae</taxon>
        <taxon>Schaalia</taxon>
    </lineage>
</organism>
<keyword evidence="2" id="KW-0812">Transmembrane</keyword>